<evidence type="ECO:0000313" key="1">
    <source>
        <dbReference type="EMBL" id="PXF42406.1"/>
    </source>
</evidence>
<dbReference type="EMBL" id="NBIV01000165">
    <property type="protein sequence ID" value="PXF42406.1"/>
    <property type="molecule type" value="Genomic_DNA"/>
</dbReference>
<sequence length="111" mass="12836">MPLNHGSSHPSATTTLIQRLKVIKNALHFLFKEEKDEETAFAVAFWNQTVSQSVLYFQDSSTYRGSFPGKQPKIEKNHDQMHHFYMMKYFWPRDIARPGCDAKGPQQSESS</sequence>
<protein>
    <submittedName>
        <fullName evidence="1">Uncharacterized protein</fullName>
    </submittedName>
</protein>
<gene>
    <name evidence="1" type="ORF">BWQ96_07847</name>
</gene>
<comment type="caution">
    <text evidence="1">The sequence shown here is derived from an EMBL/GenBank/DDBJ whole genome shotgun (WGS) entry which is preliminary data.</text>
</comment>
<organism evidence="1 2">
    <name type="scientific">Gracilariopsis chorda</name>
    <dbReference type="NCBI Taxonomy" id="448386"/>
    <lineage>
        <taxon>Eukaryota</taxon>
        <taxon>Rhodophyta</taxon>
        <taxon>Florideophyceae</taxon>
        <taxon>Rhodymeniophycidae</taxon>
        <taxon>Gracilariales</taxon>
        <taxon>Gracilariaceae</taxon>
        <taxon>Gracilariopsis</taxon>
    </lineage>
</organism>
<keyword evidence="2" id="KW-1185">Reference proteome</keyword>
<proteinExistence type="predicted"/>
<evidence type="ECO:0000313" key="2">
    <source>
        <dbReference type="Proteomes" id="UP000247409"/>
    </source>
</evidence>
<name>A0A2V3IJY2_9FLOR</name>
<dbReference type="AlphaFoldDB" id="A0A2V3IJY2"/>
<dbReference type="Proteomes" id="UP000247409">
    <property type="component" value="Unassembled WGS sequence"/>
</dbReference>
<reference evidence="1 2" key="1">
    <citation type="journal article" date="2018" name="Mol. Biol. Evol.">
        <title>Analysis of the draft genome of the red seaweed Gracilariopsis chorda provides insights into genome size evolution in Rhodophyta.</title>
        <authorList>
            <person name="Lee J."/>
            <person name="Yang E.C."/>
            <person name="Graf L."/>
            <person name="Yang J.H."/>
            <person name="Qiu H."/>
            <person name="Zel Zion U."/>
            <person name="Chan C.X."/>
            <person name="Stephens T.G."/>
            <person name="Weber A.P.M."/>
            <person name="Boo G.H."/>
            <person name="Boo S.M."/>
            <person name="Kim K.M."/>
            <person name="Shin Y."/>
            <person name="Jung M."/>
            <person name="Lee S.J."/>
            <person name="Yim H.S."/>
            <person name="Lee J.H."/>
            <person name="Bhattacharya D."/>
            <person name="Yoon H.S."/>
        </authorList>
    </citation>
    <scope>NUCLEOTIDE SEQUENCE [LARGE SCALE GENOMIC DNA]</scope>
    <source>
        <strain evidence="1 2">SKKU-2015</strain>
        <tissue evidence="1">Whole body</tissue>
    </source>
</reference>
<accession>A0A2V3IJY2</accession>